<reference evidence="3 4" key="1">
    <citation type="submission" date="2024-08" db="EMBL/GenBank/DDBJ databases">
        <authorList>
            <person name="Cucini C."/>
            <person name="Frati F."/>
        </authorList>
    </citation>
    <scope>NUCLEOTIDE SEQUENCE [LARGE SCALE GENOMIC DNA]</scope>
</reference>
<feature type="domain" description="EGF-like" evidence="2">
    <location>
        <begin position="97"/>
        <end position="124"/>
    </location>
</feature>
<feature type="domain" description="EGF-like" evidence="2">
    <location>
        <begin position="455"/>
        <end position="492"/>
    </location>
</feature>
<gene>
    <name evidence="3" type="ORF">ODALV1_LOCUS29656</name>
</gene>
<feature type="domain" description="EGF-like" evidence="2">
    <location>
        <begin position="360"/>
        <end position="403"/>
    </location>
</feature>
<proteinExistence type="predicted"/>
<feature type="domain" description="EGF-like" evidence="2">
    <location>
        <begin position="266"/>
        <end position="302"/>
    </location>
</feature>
<evidence type="ECO:0000313" key="3">
    <source>
        <dbReference type="EMBL" id="CAL8143522.1"/>
    </source>
</evidence>
<name>A0ABP1S4A6_9HEXA</name>
<feature type="domain" description="EGF-like" evidence="2">
    <location>
        <begin position="553"/>
        <end position="599"/>
    </location>
</feature>
<accession>A0ABP1S4A6</accession>
<feature type="signal peptide" evidence="1">
    <location>
        <begin position="1"/>
        <end position="23"/>
    </location>
</feature>
<keyword evidence="4" id="KW-1185">Reference proteome</keyword>
<keyword evidence="1" id="KW-0732">Signal</keyword>
<dbReference type="EMBL" id="CAXLJM020000158">
    <property type="protein sequence ID" value="CAL8143522.1"/>
    <property type="molecule type" value="Genomic_DNA"/>
</dbReference>
<evidence type="ECO:0000313" key="4">
    <source>
        <dbReference type="Proteomes" id="UP001642540"/>
    </source>
</evidence>
<comment type="caution">
    <text evidence="3">The sequence shown here is derived from an EMBL/GenBank/DDBJ whole genome shotgun (WGS) entry which is preliminary data.</text>
</comment>
<protein>
    <recommendedName>
        <fullName evidence="2">EGF-like domain-containing protein</fullName>
    </recommendedName>
</protein>
<dbReference type="InterPro" id="IPR000742">
    <property type="entry name" value="EGF"/>
</dbReference>
<dbReference type="SMART" id="SM00181">
    <property type="entry name" value="EGF"/>
    <property type="match status" value="7"/>
</dbReference>
<organism evidence="3 4">
    <name type="scientific">Orchesella dallaii</name>
    <dbReference type="NCBI Taxonomy" id="48710"/>
    <lineage>
        <taxon>Eukaryota</taxon>
        <taxon>Metazoa</taxon>
        <taxon>Ecdysozoa</taxon>
        <taxon>Arthropoda</taxon>
        <taxon>Hexapoda</taxon>
        <taxon>Collembola</taxon>
        <taxon>Entomobryomorpha</taxon>
        <taxon>Entomobryoidea</taxon>
        <taxon>Orchesellidae</taxon>
        <taxon>Orchesellinae</taxon>
        <taxon>Orchesella</taxon>
    </lineage>
</organism>
<evidence type="ECO:0000259" key="2">
    <source>
        <dbReference type="SMART" id="SM00181"/>
    </source>
</evidence>
<sequence length="632" mass="69767">MKDRNFFSCISLIVFVISYVVVAAQARATYGEPCGRENRCDSRASLTCNNGTCECLMADVMTFDGSKCAVFAGEKCTFTAVDVQGRGEERSWREELPCVTNSVCQEGFCTCLPEFYESENGTCIKKHGFQEECKTDLVCRNDQFLICNEEKKCGCNSTITTFDIDRQLCVTKAGQPCGNGEECVSNAKCGRKTCSCDADYFQNPKGVCEKKRGYNEPCEDNSYCTYGNGLTDPQLVCTADKICGCNANIAVYEEATMLCVRLAGETCKDFPKCVQNSFCSQSGSNHVCQCNTEYFSSDGICVPKYGHGKECELDENCKQDLKCSSVGICDCDRDQLQQFYDKVKGKCVGLAGAQCGNTEECVENSYCFDYYHHRECNRRNQRCLSPSCKCRNGYLKMDNGTCLATHGSPCGLEQTNACIAQQGTVCRQGKCVCRFDDQQIFDTSKQQCLSTVSVPCDETIPCVPNSHCSNQDETFHQCICNEGFVPVDGQCLLGIGQRCNYAYNDNNIDSFLDASKTCDKVAPLQCIEGICQCNALEEYDADTQKCRGLVSSRCHGPDTRYCTLNAECVARRATKSNLNTAGVCKCKQGWVRTRTNRCVVEILIREESREIHAAAVSETDTSSSSDTTVNSV</sequence>
<dbReference type="PANTHER" id="PTHR39069:SF8">
    <property type="entry name" value="FI17111P1"/>
    <property type="match status" value="1"/>
</dbReference>
<evidence type="ECO:0000256" key="1">
    <source>
        <dbReference type="SAM" id="SignalP"/>
    </source>
</evidence>
<feature type="domain" description="EGF-like" evidence="2">
    <location>
        <begin position="168"/>
        <end position="209"/>
    </location>
</feature>
<dbReference type="Proteomes" id="UP001642540">
    <property type="component" value="Unassembled WGS sequence"/>
</dbReference>
<feature type="chain" id="PRO_5045312857" description="EGF-like domain-containing protein" evidence="1">
    <location>
        <begin position="24"/>
        <end position="632"/>
    </location>
</feature>
<dbReference type="PANTHER" id="PTHR39069">
    <property type="entry name" value="ECDYSONE-INDUCIBLE GENE E1, ISOFORM A"/>
    <property type="match status" value="1"/>
</dbReference>
<feature type="domain" description="EGF-like" evidence="2">
    <location>
        <begin position="310"/>
        <end position="348"/>
    </location>
</feature>